<dbReference type="PIRSF" id="PIRSF015840">
    <property type="entry name" value="DUF284_TM_euk"/>
    <property type="match status" value="1"/>
</dbReference>
<dbReference type="OrthoDB" id="340608at2759"/>
<evidence type="ECO:0000256" key="3">
    <source>
        <dbReference type="ARBA" id="ARBA00022692"/>
    </source>
</evidence>
<dbReference type="PANTHER" id="PTHR10926:SF0">
    <property type="entry name" value="CDC50, ISOFORM A"/>
    <property type="match status" value="1"/>
</dbReference>
<organism evidence="9">
    <name type="scientific">Vanderwaltozyma polyspora (strain ATCC 22028 / DSM 70294 / BCRC 21397 / CBS 2163 / NBRC 10782 / NRRL Y-8283 / UCD 57-17)</name>
    <name type="common">Kluyveromyces polysporus</name>
    <dbReference type="NCBI Taxonomy" id="436907"/>
    <lineage>
        <taxon>Eukaryota</taxon>
        <taxon>Fungi</taxon>
        <taxon>Dikarya</taxon>
        <taxon>Ascomycota</taxon>
        <taxon>Saccharomycotina</taxon>
        <taxon>Saccharomycetes</taxon>
        <taxon>Saccharomycetales</taxon>
        <taxon>Saccharomycetaceae</taxon>
        <taxon>Vanderwaltozyma</taxon>
    </lineage>
</organism>
<name>A7TR96_VANPO</name>
<evidence type="ECO:0000256" key="7">
    <source>
        <dbReference type="SAM" id="Phobius"/>
    </source>
</evidence>
<keyword evidence="5 6" id="KW-0472">Membrane</keyword>
<dbReference type="GO" id="GO:1990530">
    <property type="term" value="C:Cdc50p-Drs2p complex"/>
    <property type="evidence" value="ECO:0007669"/>
    <property type="project" value="EnsemblFungi"/>
</dbReference>
<dbReference type="GeneID" id="5543275"/>
<evidence type="ECO:0000256" key="2">
    <source>
        <dbReference type="ARBA" id="ARBA00009457"/>
    </source>
</evidence>
<dbReference type="GO" id="GO:0015247">
    <property type="term" value="F:aminophospholipid flippase activity"/>
    <property type="evidence" value="ECO:0007669"/>
    <property type="project" value="EnsemblFungi"/>
</dbReference>
<evidence type="ECO:0008006" key="10">
    <source>
        <dbReference type="Google" id="ProtNLM"/>
    </source>
</evidence>
<dbReference type="AlphaFoldDB" id="A7TR96"/>
<dbReference type="GO" id="GO:0006897">
    <property type="term" value="P:endocytosis"/>
    <property type="evidence" value="ECO:0007669"/>
    <property type="project" value="EnsemblFungi"/>
</dbReference>
<dbReference type="GO" id="GO:0006886">
    <property type="term" value="P:intracellular protein transport"/>
    <property type="evidence" value="ECO:0007669"/>
    <property type="project" value="EnsemblFungi"/>
</dbReference>
<dbReference type="InterPro" id="IPR005045">
    <property type="entry name" value="CDC50/LEM3_fam"/>
</dbReference>
<dbReference type="HOGENOM" id="CLU_025025_0_1_1"/>
<evidence type="ECO:0000256" key="4">
    <source>
        <dbReference type="ARBA" id="ARBA00022989"/>
    </source>
</evidence>
<gene>
    <name evidence="8" type="ORF">Kpol_458p2</name>
</gene>
<comment type="similarity">
    <text evidence="2 6">Belongs to the CDC50/LEM3 family.</text>
</comment>
<comment type="subcellular location">
    <subcellularLocation>
        <location evidence="1">Membrane</location>
        <topology evidence="1">Multi-pass membrane protein</topology>
    </subcellularLocation>
</comment>
<feature type="transmembrane region" description="Helical" evidence="7">
    <location>
        <begin position="48"/>
        <end position="73"/>
    </location>
</feature>
<dbReference type="Proteomes" id="UP000000267">
    <property type="component" value="Unassembled WGS sequence"/>
</dbReference>
<reference evidence="8 9" key="1">
    <citation type="journal article" date="2007" name="Proc. Natl. Acad. Sci. U.S.A.">
        <title>Independent sorting-out of thousands of duplicated gene pairs in two yeast species descended from a whole-genome duplication.</title>
        <authorList>
            <person name="Scannell D.R."/>
            <person name="Frank A.C."/>
            <person name="Conant G.C."/>
            <person name="Byrne K.P."/>
            <person name="Woolfit M."/>
            <person name="Wolfe K.H."/>
        </authorList>
    </citation>
    <scope>NUCLEOTIDE SEQUENCE [LARGE SCALE GENOMIC DNA]</scope>
    <source>
        <strain evidence="9">ATCC 22028 / DSM 70294 / BCRC 21397 / CBS 2163 / NBRC 10782 / NRRL Y-8283 / UCD 57-17</strain>
    </source>
</reference>
<dbReference type="PhylomeDB" id="A7TR96"/>
<evidence type="ECO:0000256" key="6">
    <source>
        <dbReference type="PIRNR" id="PIRNR015840"/>
    </source>
</evidence>
<dbReference type="PANTHER" id="PTHR10926">
    <property type="entry name" value="CELL CYCLE CONTROL PROTEIN 50"/>
    <property type="match status" value="1"/>
</dbReference>
<keyword evidence="3 7" id="KW-0812">Transmembrane</keyword>
<evidence type="ECO:0000313" key="8">
    <source>
        <dbReference type="EMBL" id="EDO15209.1"/>
    </source>
</evidence>
<dbReference type="GO" id="GO:0051666">
    <property type="term" value="P:actin cortical patch localization"/>
    <property type="evidence" value="ECO:0007669"/>
    <property type="project" value="EnsemblFungi"/>
</dbReference>
<dbReference type="GO" id="GO:0005886">
    <property type="term" value="C:plasma membrane"/>
    <property type="evidence" value="ECO:0007669"/>
    <property type="project" value="TreeGrafter"/>
</dbReference>
<dbReference type="GO" id="GO:0031902">
    <property type="term" value="C:late endosome membrane"/>
    <property type="evidence" value="ECO:0007669"/>
    <property type="project" value="EnsemblFungi"/>
</dbReference>
<protein>
    <recommendedName>
        <fullName evidence="10">Cell division control protein 50</fullName>
    </recommendedName>
</protein>
<keyword evidence="4 7" id="KW-1133">Transmembrane helix</keyword>
<evidence type="ECO:0000256" key="5">
    <source>
        <dbReference type="ARBA" id="ARBA00023136"/>
    </source>
</evidence>
<keyword evidence="9" id="KW-1185">Reference proteome</keyword>
<dbReference type="Pfam" id="PF03381">
    <property type="entry name" value="CDC50"/>
    <property type="match status" value="1"/>
</dbReference>
<dbReference type="RefSeq" id="XP_001643067.1">
    <property type="nucleotide sequence ID" value="XM_001643017.1"/>
</dbReference>
<proteinExistence type="inferred from homology"/>
<dbReference type="GO" id="GO:0005783">
    <property type="term" value="C:endoplasmic reticulum"/>
    <property type="evidence" value="ECO:0007669"/>
    <property type="project" value="TreeGrafter"/>
</dbReference>
<dbReference type="GO" id="GO:0042147">
    <property type="term" value="P:retrograde transport, endosome to Golgi"/>
    <property type="evidence" value="ECO:0007669"/>
    <property type="project" value="EnsemblFungi"/>
</dbReference>
<dbReference type="eggNOG" id="KOG2952">
    <property type="taxonomic scope" value="Eukaryota"/>
</dbReference>
<dbReference type="GO" id="GO:0005829">
    <property type="term" value="C:cytosol"/>
    <property type="evidence" value="ECO:0007669"/>
    <property type="project" value="GOC"/>
</dbReference>
<dbReference type="GO" id="GO:0005802">
    <property type="term" value="C:trans-Golgi network"/>
    <property type="evidence" value="ECO:0007669"/>
    <property type="project" value="EnsemblFungi"/>
</dbReference>
<dbReference type="OMA" id="TWNNDQP"/>
<dbReference type="FunCoup" id="A7TR96">
    <property type="interactions" value="386"/>
</dbReference>
<dbReference type="STRING" id="436907.A7TR96"/>
<dbReference type="KEGG" id="vpo:Kpol_458p2"/>
<evidence type="ECO:0000256" key="1">
    <source>
        <dbReference type="ARBA" id="ARBA00004141"/>
    </source>
</evidence>
<evidence type="ECO:0000313" key="9">
    <source>
        <dbReference type="Proteomes" id="UP000000267"/>
    </source>
</evidence>
<sequence>MAFSLRIPRLLGSSDTEKPKPISKRPPNTAFRQQRLKSWQPILTPQSVLPLLVLFTCIFTPIGVGLIIGTLHVQDIIIDYTKCETLANLDSFTEIPSKYVNYHFKQETSIKPGWQIQENSDGQRSCQLQFEIPNDITSSVYVFYKLTNFFQNHRRYVTSFDRNQLKGKAVKISELDESCRPLREFGDKAIYPCGLIANSMFNDTFAKSLIGVEETTDFELTNKGISWSIDRSRFKKTTYNASDIVPPPNWTKLYPDGYTDENIPDLHSWEELQVWMRTASFPNFYKLAAKNETSDLPKGQYIYNIESNYPISDYGGTKSFVLSTSSIIGGRNVSLGVVFLIVAGICIIFTFIFLIKIISQPRSMGDQTYLHFDVSTDTFENEANTPPREIL</sequence>
<dbReference type="InParanoid" id="A7TR96"/>
<dbReference type="EMBL" id="DS480473">
    <property type="protein sequence ID" value="EDO15209.1"/>
    <property type="molecule type" value="Genomic_DNA"/>
</dbReference>
<accession>A7TR96</accession>
<feature type="transmembrane region" description="Helical" evidence="7">
    <location>
        <begin position="333"/>
        <end position="355"/>
    </location>
</feature>